<reference evidence="8" key="1">
    <citation type="submission" date="2020-06" db="EMBL/GenBank/DDBJ databases">
        <title>Draft genome sequences of strains closely related to Aspergillus parafelis and Aspergillus hiratsukae.</title>
        <authorList>
            <person name="Dos Santos R.A.C."/>
            <person name="Rivero-Menendez O."/>
            <person name="Steenwyk J.L."/>
            <person name="Mead M.E."/>
            <person name="Goldman G.H."/>
            <person name="Alastruey-Izquierdo A."/>
            <person name="Rokas A."/>
        </authorList>
    </citation>
    <scope>NUCLEOTIDE SEQUENCE</scope>
    <source>
        <strain evidence="8">CNM-CM5623</strain>
    </source>
</reference>
<dbReference type="GO" id="GO:0022857">
    <property type="term" value="F:transmembrane transporter activity"/>
    <property type="evidence" value="ECO:0007669"/>
    <property type="project" value="InterPro"/>
</dbReference>
<dbReference type="InterPro" id="IPR036259">
    <property type="entry name" value="MFS_trans_sf"/>
</dbReference>
<dbReference type="InterPro" id="IPR000109">
    <property type="entry name" value="POT_fam"/>
</dbReference>
<dbReference type="AlphaFoldDB" id="A0A8H6QHH7"/>
<keyword evidence="6" id="KW-0813">Transport</keyword>
<evidence type="ECO:0000256" key="7">
    <source>
        <dbReference type="SAM" id="Phobius"/>
    </source>
</evidence>
<dbReference type="OrthoDB" id="8904098at2759"/>
<accession>A0A8H6QHH7</accession>
<evidence type="ECO:0000256" key="5">
    <source>
        <dbReference type="ARBA" id="ARBA00023136"/>
    </source>
</evidence>
<evidence type="ECO:0000256" key="4">
    <source>
        <dbReference type="ARBA" id="ARBA00022989"/>
    </source>
</evidence>
<evidence type="ECO:0000313" key="9">
    <source>
        <dbReference type="Proteomes" id="UP000654922"/>
    </source>
</evidence>
<keyword evidence="4 7" id="KW-1133">Transmembrane helix</keyword>
<feature type="transmembrane region" description="Helical" evidence="7">
    <location>
        <begin position="122"/>
        <end position="141"/>
    </location>
</feature>
<evidence type="ECO:0000256" key="3">
    <source>
        <dbReference type="ARBA" id="ARBA00022692"/>
    </source>
</evidence>
<feature type="transmembrane region" description="Helical" evidence="7">
    <location>
        <begin position="530"/>
        <end position="552"/>
    </location>
</feature>
<dbReference type="PANTHER" id="PTHR11654">
    <property type="entry name" value="OLIGOPEPTIDE TRANSPORTER-RELATED"/>
    <property type="match status" value="1"/>
</dbReference>
<dbReference type="Pfam" id="PF00854">
    <property type="entry name" value="PTR2"/>
    <property type="match status" value="1"/>
</dbReference>
<sequence length="562" mass="61666">MSTSDDIERQTVVTSNEIKGEPKQCQLAASEHDEENLLPVVDDVPFPVWLLAFVGAAERFVWYGATSPLPENYIQHTPSSKIPGVLGLREATATNIVNAMMAGGYLATIPAAVVADTWLGRYRTILVSALIQLCGSAILFATSFPRAVQAGAAEGGLAIAIMLIALGSGGVRSSVAPFIAEQYTETTPKVKMLKNGRKVITDRELTIQYIYNVYYWTVNIGGLSALITTVLEKYVGYWVAYLVPLCMMAVSLVPLLAWRHTFVRHPPSGSVLPQASRALVYGIREGFQMDAAKPQKQQEKHQRQVPWTDTFIDELKSGLLACRVLYASPALDIDSNAWTTDMIPSSSLLFPIHWLCLNQTFNNLISQAGQMVNSGVPNDTIKSLNPISSILLTPVVSRGLYPFLTRRRIPFGPMARILVGFLFLTLAMVYTAILQKLVYSTGPCYDQPLACPESDHGHIPNQISMFLQTPIYILGAIAEIFCFTTGTEFAYNQAPKTMKSVVQSVWMATAGVGACLAMVFTPITKDPYLVIMYSSLAGVMVLTTVLFGIFFGKHDRRKTLLL</sequence>
<evidence type="ECO:0000256" key="1">
    <source>
        <dbReference type="ARBA" id="ARBA00004141"/>
    </source>
</evidence>
<dbReference type="GO" id="GO:0016020">
    <property type="term" value="C:membrane"/>
    <property type="evidence" value="ECO:0007669"/>
    <property type="project" value="UniProtKB-SubCell"/>
</dbReference>
<feature type="transmembrane region" description="Helical" evidence="7">
    <location>
        <begin position="213"/>
        <end position="231"/>
    </location>
</feature>
<name>A0A8H6QHH7_9EURO</name>
<organism evidence="8 9">
    <name type="scientific">Aspergillus felis</name>
    <dbReference type="NCBI Taxonomy" id="1287682"/>
    <lineage>
        <taxon>Eukaryota</taxon>
        <taxon>Fungi</taxon>
        <taxon>Dikarya</taxon>
        <taxon>Ascomycota</taxon>
        <taxon>Pezizomycotina</taxon>
        <taxon>Eurotiomycetes</taxon>
        <taxon>Eurotiomycetidae</taxon>
        <taxon>Eurotiales</taxon>
        <taxon>Aspergillaceae</taxon>
        <taxon>Aspergillus</taxon>
        <taxon>Aspergillus subgen. Fumigati</taxon>
    </lineage>
</organism>
<comment type="similarity">
    <text evidence="2 6">Belongs to the major facilitator superfamily. Proton-dependent oligopeptide transporter (POT/PTR) (TC 2.A.17) family.</text>
</comment>
<dbReference type="InterPro" id="IPR018456">
    <property type="entry name" value="PTR2_symporter_CS"/>
</dbReference>
<evidence type="ECO:0000313" key="8">
    <source>
        <dbReference type="EMBL" id="KAF7173941.1"/>
    </source>
</evidence>
<feature type="transmembrane region" description="Helical" evidence="7">
    <location>
        <begin position="414"/>
        <end position="433"/>
    </location>
</feature>
<dbReference type="Proteomes" id="UP000654922">
    <property type="component" value="Unassembled WGS sequence"/>
</dbReference>
<comment type="caution">
    <text evidence="8">The sequence shown here is derived from an EMBL/GenBank/DDBJ whole genome shotgun (WGS) entry which is preliminary data.</text>
</comment>
<dbReference type="SUPFAM" id="SSF103473">
    <property type="entry name" value="MFS general substrate transporter"/>
    <property type="match status" value="1"/>
</dbReference>
<comment type="subcellular location">
    <subcellularLocation>
        <location evidence="1 6">Membrane</location>
        <topology evidence="1 6">Multi-pass membrane protein</topology>
    </subcellularLocation>
</comment>
<dbReference type="PROSITE" id="PS01023">
    <property type="entry name" value="PTR2_2"/>
    <property type="match status" value="1"/>
</dbReference>
<feature type="transmembrane region" description="Helical" evidence="7">
    <location>
        <begin position="471"/>
        <end position="492"/>
    </location>
</feature>
<protein>
    <recommendedName>
        <fullName evidence="10">Oligopeptide transporter</fullName>
    </recommendedName>
</protein>
<dbReference type="Gene3D" id="1.20.1250.20">
    <property type="entry name" value="MFS general substrate transporter like domains"/>
    <property type="match status" value="1"/>
</dbReference>
<dbReference type="GO" id="GO:0006857">
    <property type="term" value="P:oligopeptide transport"/>
    <property type="evidence" value="ECO:0007669"/>
    <property type="project" value="InterPro"/>
</dbReference>
<feature type="transmembrane region" description="Helical" evidence="7">
    <location>
        <begin position="237"/>
        <end position="258"/>
    </location>
</feature>
<dbReference type="PROSITE" id="PS01022">
    <property type="entry name" value="PTR2_1"/>
    <property type="match status" value="1"/>
</dbReference>
<evidence type="ECO:0000256" key="6">
    <source>
        <dbReference type="RuleBase" id="RU003755"/>
    </source>
</evidence>
<keyword evidence="3 6" id="KW-0812">Transmembrane</keyword>
<evidence type="ECO:0008006" key="10">
    <source>
        <dbReference type="Google" id="ProtNLM"/>
    </source>
</evidence>
<keyword evidence="5 7" id="KW-0472">Membrane</keyword>
<gene>
    <name evidence="8" type="ORF">CNMCM5623_006160</name>
</gene>
<proteinExistence type="inferred from homology"/>
<feature type="transmembrane region" description="Helical" evidence="7">
    <location>
        <begin position="504"/>
        <end position="524"/>
    </location>
</feature>
<dbReference type="EMBL" id="JACBAE010001037">
    <property type="protein sequence ID" value="KAF7173941.1"/>
    <property type="molecule type" value="Genomic_DNA"/>
</dbReference>
<evidence type="ECO:0000256" key="2">
    <source>
        <dbReference type="ARBA" id="ARBA00005982"/>
    </source>
</evidence>